<dbReference type="AlphaFoldDB" id="A0A6F8YVY0"/>
<dbReference type="InterPro" id="IPR023365">
    <property type="entry name" value="Sortase_dom-sf"/>
</dbReference>
<feature type="compositionally biased region" description="Low complexity" evidence="2">
    <location>
        <begin position="153"/>
        <end position="174"/>
    </location>
</feature>
<feature type="compositionally biased region" description="Low complexity" evidence="2">
    <location>
        <begin position="32"/>
        <end position="42"/>
    </location>
</feature>
<evidence type="ECO:0000313" key="5">
    <source>
        <dbReference type="Proteomes" id="UP000503011"/>
    </source>
</evidence>
<feature type="compositionally biased region" description="Basic and acidic residues" evidence="2">
    <location>
        <begin position="1"/>
        <end position="11"/>
    </location>
</feature>
<feature type="region of interest" description="Disordered" evidence="2">
    <location>
        <begin position="1"/>
        <end position="351"/>
    </location>
</feature>
<accession>A0A6F8YVY0</accession>
<sequence>MAGRDGRRRPGAEGVMSAAMGVAREIAKASMSSSPPGKRGSSPPGPEEAPGEAPAVPTGRAARRRQAAAVSRADLDRGRAAGGPRAALPPGQSPPALPAPAGPERSLPAAPEPPSAGAGGWEASSGSERSRSGSPPVAAGGWEASSGSERLRSGSPPGAAGGREASSGSERSQPGSPPAGAGGWEASSGSERLRSGSPPGAAGGREASSGRSLPESPPVAAGGREASSGSERLRSGSPPAVDGGRGTRDPEPGGVAAVQDAKVPAPDRERAPAARHAAPETEVAVPPAGHPARHAASEPAKARPAAARAAAARPAGARAAAARPAAARPAAARPAAEDRAAAARGARRRPPVRTAVAGFRPGRIRGAAQRVGGPYWGVRFTMSLIIAVMLLTVTGFAYQRLTGVQVLPDGPAARFWAAPRDFPVLRRSEPVRIRARSVQIDAPIHSVGNAQNGAIDVPTGDRFNEAGWYNKGPTPGEYGPAVIVGHVDNGTGPSVFHKLSRLRPGNRVEITRTDGTVAVFQVNTSKRYDRHDLPVDEVFGDFSRPGLRLITCGGRWVGGTTGYADNVVVFASLVKSRPGER</sequence>
<feature type="compositionally biased region" description="Low complexity" evidence="2">
    <location>
        <begin position="121"/>
        <end position="136"/>
    </location>
</feature>
<dbReference type="InterPro" id="IPR042001">
    <property type="entry name" value="Sortase_F"/>
</dbReference>
<dbReference type="Pfam" id="PF04203">
    <property type="entry name" value="Sortase"/>
    <property type="match status" value="1"/>
</dbReference>
<evidence type="ECO:0000256" key="1">
    <source>
        <dbReference type="ARBA" id="ARBA00022801"/>
    </source>
</evidence>
<evidence type="ECO:0000256" key="3">
    <source>
        <dbReference type="SAM" id="Phobius"/>
    </source>
</evidence>
<feature type="compositionally biased region" description="Low complexity" evidence="2">
    <location>
        <begin position="297"/>
        <end position="334"/>
    </location>
</feature>
<keyword evidence="1" id="KW-0378">Hydrolase</keyword>
<gene>
    <name evidence="4" type="ORF">Psuf_075750</name>
</gene>
<keyword evidence="3" id="KW-1133">Transmembrane helix</keyword>
<organism evidence="4 5">
    <name type="scientific">Phytohabitans suffuscus</name>
    <dbReference type="NCBI Taxonomy" id="624315"/>
    <lineage>
        <taxon>Bacteria</taxon>
        <taxon>Bacillati</taxon>
        <taxon>Actinomycetota</taxon>
        <taxon>Actinomycetes</taxon>
        <taxon>Micromonosporales</taxon>
        <taxon>Micromonosporaceae</taxon>
    </lineage>
</organism>
<reference evidence="4 5" key="2">
    <citation type="submission" date="2020-03" db="EMBL/GenBank/DDBJ databases">
        <authorList>
            <person name="Ichikawa N."/>
            <person name="Kimura A."/>
            <person name="Kitahashi Y."/>
            <person name="Uohara A."/>
        </authorList>
    </citation>
    <scope>NUCLEOTIDE SEQUENCE [LARGE SCALE GENOMIC DNA]</scope>
    <source>
        <strain evidence="4 5">NBRC 105367</strain>
    </source>
</reference>
<evidence type="ECO:0000256" key="2">
    <source>
        <dbReference type="SAM" id="MobiDB-lite"/>
    </source>
</evidence>
<dbReference type="NCBIfam" id="NF033748">
    <property type="entry name" value="class_F_sortase"/>
    <property type="match status" value="1"/>
</dbReference>
<proteinExistence type="predicted"/>
<keyword evidence="5" id="KW-1185">Reference proteome</keyword>
<dbReference type="Gene3D" id="2.40.260.10">
    <property type="entry name" value="Sortase"/>
    <property type="match status" value="1"/>
</dbReference>
<dbReference type="Proteomes" id="UP000503011">
    <property type="component" value="Chromosome"/>
</dbReference>
<reference evidence="4 5" key="1">
    <citation type="submission" date="2020-03" db="EMBL/GenBank/DDBJ databases">
        <title>Whole genome shotgun sequence of Phytohabitans suffuscus NBRC 105367.</title>
        <authorList>
            <person name="Komaki H."/>
            <person name="Tamura T."/>
        </authorList>
    </citation>
    <scope>NUCLEOTIDE SEQUENCE [LARGE SCALE GENOMIC DNA]</scope>
    <source>
        <strain evidence="4 5">NBRC 105367</strain>
    </source>
</reference>
<dbReference type="InterPro" id="IPR005754">
    <property type="entry name" value="Sortase"/>
</dbReference>
<dbReference type="KEGG" id="psuu:Psuf_075750"/>
<dbReference type="CDD" id="cd05829">
    <property type="entry name" value="Sortase_F"/>
    <property type="match status" value="1"/>
</dbReference>
<feature type="transmembrane region" description="Helical" evidence="3">
    <location>
        <begin position="380"/>
        <end position="398"/>
    </location>
</feature>
<evidence type="ECO:0008006" key="6">
    <source>
        <dbReference type="Google" id="ProtNLM"/>
    </source>
</evidence>
<keyword evidence="3" id="KW-0812">Transmembrane</keyword>
<feature type="compositionally biased region" description="Low complexity" evidence="2">
    <location>
        <begin position="184"/>
        <end position="212"/>
    </location>
</feature>
<name>A0A6F8YVY0_9ACTN</name>
<protein>
    <recommendedName>
        <fullName evidence="6">Class F sortase</fullName>
    </recommendedName>
</protein>
<dbReference type="GO" id="GO:0016787">
    <property type="term" value="F:hydrolase activity"/>
    <property type="evidence" value="ECO:0007669"/>
    <property type="project" value="UniProtKB-KW"/>
</dbReference>
<keyword evidence="3" id="KW-0472">Membrane</keyword>
<feature type="compositionally biased region" description="Low complexity" evidence="2">
    <location>
        <begin position="274"/>
        <end position="287"/>
    </location>
</feature>
<feature type="compositionally biased region" description="Pro residues" evidence="2">
    <location>
        <begin position="91"/>
        <end position="101"/>
    </location>
</feature>
<dbReference type="SUPFAM" id="SSF63817">
    <property type="entry name" value="Sortase"/>
    <property type="match status" value="1"/>
</dbReference>
<evidence type="ECO:0000313" key="4">
    <source>
        <dbReference type="EMBL" id="BCB90262.1"/>
    </source>
</evidence>
<dbReference type="EMBL" id="AP022871">
    <property type="protein sequence ID" value="BCB90262.1"/>
    <property type="molecule type" value="Genomic_DNA"/>
</dbReference>